<dbReference type="OrthoDB" id="881869at2"/>
<evidence type="ECO:0000313" key="3">
    <source>
        <dbReference type="Proteomes" id="UP000008633"/>
    </source>
</evidence>
<sequence length="88" mass="9862">MAQEKKKKRIKQLDIVEKTGIDKSTISRYLSGEKTPSLRIAKYISDKTGLPMDIFLSRAAQQIHLGKVYLKHDVFIGTNSKGAKNVEG</sequence>
<dbReference type="HOGENOM" id="CLU_2465906_0_0_7"/>
<dbReference type="AlphaFoldDB" id="E6WYD9"/>
<dbReference type="SUPFAM" id="SSF47413">
    <property type="entry name" value="lambda repressor-like DNA-binding domains"/>
    <property type="match status" value="1"/>
</dbReference>
<feature type="domain" description="HTH cro/C1-type" evidence="1">
    <location>
        <begin position="1"/>
        <end position="55"/>
    </location>
</feature>
<keyword evidence="3" id="KW-1185">Reference proteome</keyword>
<dbReference type="GO" id="GO:0003677">
    <property type="term" value="F:DNA binding"/>
    <property type="evidence" value="ECO:0007669"/>
    <property type="project" value="InterPro"/>
</dbReference>
<dbReference type="Proteomes" id="UP000008633">
    <property type="component" value="Chromosome"/>
</dbReference>
<name>E6WYD9_NITSE</name>
<proteinExistence type="predicted"/>
<dbReference type="RefSeq" id="WP_013554142.1">
    <property type="nucleotide sequence ID" value="NC_014935.1"/>
</dbReference>
<dbReference type="CDD" id="cd00093">
    <property type="entry name" value="HTH_XRE"/>
    <property type="match status" value="1"/>
</dbReference>
<dbReference type="KEGG" id="nsa:Nitsa_1198"/>
<dbReference type="Pfam" id="PF01381">
    <property type="entry name" value="HTH_3"/>
    <property type="match status" value="1"/>
</dbReference>
<dbReference type="STRING" id="749222.Nitsa_1198"/>
<protein>
    <submittedName>
        <fullName evidence="2">Helix-turn-helix domain protein</fullName>
    </submittedName>
</protein>
<reference evidence="2 3" key="1">
    <citation type="journal article" date="2011" name="Stand. Genomic Sci.">
        <title>Complete genome sequence of Nitratifractor salsuginis type strain (E9I37-1).</title>
        <authorList>
            <person name="Anderson I."/>
            <person name="Sikorski J."/>
            <person name="Zeytun A."/>
            <person name="Nolan M."/>
            <person name="Lapidus A."/>
            <person name="Lucas S."/>
            <person name="Hammon N."/>
            <person name="Deshpande S."/>
            <person name="Cheng J.F."/>
            <person name="Tapia R."/>
            <person name="Han C."/>
            <person name="Goodwin L."/>
            <person name="Pitluck S."/>
            <person name="Liolios K."/>
            <person name="Pagani I."/>
            <person name="Ivanova N."/>
            <person name="Huntemann M."/>
            <person name="Mavromatis K."/>
            <person name="Ovchinikova G."/>
            <person name="Pati A."/>
            <person name="Chen A."/>
            <person name="Palaniappan K."/>
            <person name="Land M."/>
            <person name="Hauser L."/>
            <person name="Brambilla E.M."/>
            <person name="Ngatchou-Djao O.D."/>
            <person name="Rohde M."/>
            <person name="Tindall B.J."/>
            <person name="Goker M."/>
            <person name="Detter J.C."/>
            <person name="Woyke T."/>
            <person name="Bristow J."/>
            <person name="Eisen J.A."/>
            <person name="Markowitz V."/>
            <person name="Hugenholtz P."/>
            <person name="Klenk H.P."/>
            <person name="Kyrpides N.C."/>
        </authorList>
    </citation>
    <scope>NUCLEOTIDE SEQUENCE [LARGE SCALE GENOMIC DNA]</scope>
    <source>
        <strain evidence="3">DSM 16511 / JCM 12458 / E9I37-1</strain>
    </source>
</reference>
<dbReference type="SMART" id="SM00530">
    <property type="entry name" value="HTH_XRE"/>
    <property type="match status" value="1"/>
</dbReference>
<accession>E6WYD9</accession>
<dbReference type="Gene3D" id="1.10.260.40">
    <property type="entry name" value="lambda repressor-like DNA-binding domains"/>
    <property type="match status" value="1"/>
</dbReference>
<dbReference type="EMBL" id="CP002452">
    <property type="protein sequence ID" value="ADV46451.1"/>
    <property type="molecule type" value="Genomic_DNA"/>
</dbReference>
<dbReference type="InterPro" id="IPR001387">
    <property type="entry name" value="Cro/C1-type_HTH"/>
</dbReference>
<dbReference type="PROSITE" id="PS50943">
    <property type="entry name" value="HTH_CROC1"/>
    <property type="match status" value="1"/>
</dbReference>
<gene>
    <name evidence="2" type="ordered locus">Nitsa_1198</name>
</gene>
<organism evidence="2 3">
    <name type="scientific">Nitratifractor salsuginis (strain DSM 16511 / JCM 12458 / E9I37-1)</name>
    <dbReference type="NCBI Taxonomy" id="749222"/>
    <lineage>
        <taxon>Bacteria</taxon>
        <taxon>Pseudomonadati</taxon>
        <taxon>Campylobacterota</taxon>
        <taxon>Epsilonproteobacteria</taxon>
        <taxon>Campylobacterales</taxon>
        <taxon>Sulfurovaceae</taxon>
        <taxon>Nitratifractor</taxon>
    </lineage>
</organism>
<reference evidence="3" key="2">
    <citation type="submission" date="2011-01" db="EMBL/GenBank/DDBJ databases">
        <title>The complete genome of Nitratifractor salsuginis DSM 16511.</title>
        <authorList>
            <consortium name="US DOE Joint Genome Institute (JGI-PGF)"/>
            <person name="Lucas S."/>
            <person name="Copeland A."/>
            <person name="Lapidus A."/>
            <person name="Bruce D."/>
            <person name="Goodwin L."/>
            <person name="Pitluck S."/>
            <person name="Kyrpides N."/>
            <person name="Mavromatis K."/>
            <person name="Ivanova N."/>
            <person name="Mikhailova N."/>
            <person name="Zeytun A."/>
            <person name="Detter J.C."/>
            <person name="Tapia R."/>
            <person name="Han C."/>
            <person name="Land M."/>
            <person name="Hauser L."/>
            <person name="Markowitz V."/>
            <person name="Cheng J.-F."/>
            <person name="Hugenholtz P."/>
            <person name="Woyke T."/>
            <person name="Wu D."/>
            <person name="Tindall B."/>
            <person name="Schuetze A."/>
            <person name="Brambilla E."/>
            <person name="Klenk H.-P."/>
            <person name="Eisen J.A."/>
        </authorList>
    </citation>
    <scope>NUCLEOTIDE SEQUENCE [LARGE SCALE GENOMIC DNA]</scope>
    <source>
        <strain evidence="3">DSM 16511 / JCM 12458 / E9I37-1</strain>
    </source>
</reference>
<evidence type="ECO:0000313" key="2">
    <source>
        <dbReference type="EMBL" id="ADV46451.1"/>
    </source>
</evidence>
<evidence type="ECO:0000259" key="1">
    <source>
        <dbReference type="PROSITE" id="PS50943"/>
    </source>
</evidence>
<dbReference type="InterPro" id="IPR010982">
    <property type="entry name" value="Lambda_DNA-bd_dom_sf"/>
</dbReference>